<dbReference type="AlphaFoldDB" id="A0AAV7Q4T7"/>
<feature type="repeat" description="ANK" evidence="3">
    <location>
        <begin position="81"/>
        <end position="113"/>
    </location>
</feature>
<reference evidence="5" key="1">
    <citation type="journal article" date="2022" name="bioRxiv">
        <title>Sequencing and chromosome-scale assembly of the giantPleurodeles waltlgenome.</title>
        <authorList>
            <person name="Brown T."/>
            <person name="Elewa A."/>
            <person name="Iarovenko S."/>
            <person name="Subramanian E."/>
            <person name="Araus A.J."/>
            <person name="Petzold A."/>
            <person name="Susuki M."/>
            <person name="Suzuki K.-i.T."/>
            <person name="Hayashi T."/>
            <person name="Toyoda A."/>
            <person name="Oliveira C."/>
            <person name="Osipova E."/>
            <person name="Leigh N.D."/>
            <person name="Simon A."/>
            <person name="Yun M.H."/>
        </authorList>
    </citation>
    <scope>NUCLEOTIDE SEQUENCE</scope>
    <source>
        <strain evidence="5">20211129_DDA</strain>
        <tissue evidence="5">Liver</tissue>
    </source>
</reference>
<feature type="repeat" description="ANK" evidence="3">
    <location>
        <begin position="456"/>
        <end position="488"/>
    </location>
</feature>
<evidence type="ECO:0008006" key="7">
    <source>
        <dbReference type="Google" id="ProtNLM"/>
    </source>
</evidence>
<name>A0AAV7Q4T7_PLEWA</name>
<dbReference type="EMBL" id="JANPWB010000010">
    <property type="protein sequence ID" value="KAJ1134651.1"/>
    <property type="molecule type" value="Genomic_DNA"/>
</dbReference>
<dbReference type="Gene3D" id="1.25.40.20">
    <property type="entry name" value="Ankyrin repeat-containing domain"/>
    <property type="match status" value="4"/>
</dbReference>
<feature type="region of interest" description="Disordered" evidence="4">
    <location>
        <begin position="801"/>
        <end position="879"/>
    </location>
</feature>
<evidence type="ECO:0000256" key="1">
    <source>
        <dbReference type="ARBA" id="ARBA00022737"/>
    </source>
</evidence>
<dbReference type="InterPro" id="IPR002110">
    <property type="entry name" value="Ankyrin_rpt"/>
</dbReference>
<sequence length="1180" mass="130078">MADLTSEGLTGDPQPVSAVHAAAVTGDKRTLEKLLAVHPELKDKEDQLGRTPLMYCVLADRLDCAALLLKAGADVNWADRSRRSALHLAAQTGNYRFVRLLLGRRANWMQKDAEETTPLHLATRPKSAKCLALLLKHMAPGEVDAQDRNKQTALHWSAYHNNPEHGRLLIRHNSNIGIPDVDGRIPLHWAAHSSDPGAVHMVHCILDAAPTESLLNWQDYEGRTPLHFAVAAGNEAVVEALTSYQGCRVTAYDNLFRTPLHWAALLGYASIARRLLERHRQGAVPSDAQGATPLHYAAQSNYPETVEVFLGHPSGSDDADLEGRTAFMWAAGKGSDDVVQTMLALKPELDINLADRYGGTALHAASLAGHMTTVRLLLKRGARADASDLAKQTPLFRACEMGHHAVVQALIEGGARVDLVDQDGRSPLHWAALGGNANVCRILMENAIDPNVQDLGGRTPLQCAAHGGYITCMAALLESKADANVQDREGRTALHWSCNNGYLDAVKLLLAFEAFPNQMESSEERYTPLDYALMGEHHQVVQFMLERGALSIAAIQDIAATRIQAVYKGYKVRRAFQERRILLMKHELLRKGAAAKKREEGHKKREAVGDNQCLVIEASPSAEKREEKGVCLQPVDSREREGAITSNVNDLTEDAKVVSVKETQKISTPEELNTMSLTAAIDKIPLEQVERTPKSDKGKTISPREVSKRSPRAAEENTPPENVIDVSIQVAIDKSLPKKINEESMKEGKGKPSSKGENRGPPKTSKDRHPHQKANEGAPSAAKEKPLPLTANKMFFKPAKEHSDFEEANNQLPHITKNKHKQEEGSRPLSEERNRKKEVTRRSTKSRASRSEDTQGISIENVMQPESKGRTRNNPLLDTDKDSALCTIKHAPCTRLLLEGLRPPSSVIRCQHESTGFFGRTSKNPRPGTTGKAVLGPEQGKDAVIRRLVGGRCSPAGSSRPGSAKGGPVKNNDGAKVSNGWRSSANTHLRYQDRTANRALATTAMVTLPEQIIDLKCTQRDIIDHKLYPPISWQSESIEAIPTSVRLAVIERERARKELFRTKIRAASIIQEAWRRYLLRQELSQLLSMVQCTHLGERWIGQITACIIQLAWGKSLDQRPASIVPSYKQRHAKKALAKATKPPSVLQQVYGSPQDGKWLRPHRPASRYRLSAQSLILGGH</sequence>
<organism evidence="5 6">
    <name type="scientific">Pleurodeles waltl</name>
    <name type="common">Iberian ribbed newt</name>
    <dbReference type="NCBI Taxonomy" id="8319"/>
    <lineage>
        <taxon>Eukaryota</taxon>
        <taxon>Metazoa</taxon>
        <taxon>Chordata</taxon>
        <taxon>Craniata</taxon>
        <taxon>Vertebrata</taxon>
        <taxon>Euteleostomi</taxon>
        <taxon>Amphibia</taxon>
        <taxon>Batrachia</taxon>
        <taxon>Caudata</taxon>
        <taxon>Salamandroidea</taxon>
        <taxon>Salamandridae</taxon>
        <taxon>Pleurodelinae</taxon>
        <taxon>Pleurodeles</taxon>
    </lineage>
</organism>
<keyword evidence="1" id="KW-0677">Repeat</keyword>
<protein>
    <recommendedName>
        <fullName evidence="7">Inversin</fullName>
    </recommendedName>
</protein>
<feature type="repeat" description="ANK" evidence="3">
    <location>
        <begin position="289"/>
        <end position="321"/>
    </location>
</feature>
<dbReference type="PROSITE" id="PS50088">
    <property type="entry name" value="ANK_REPEAT"/>
    <property type="match status" value="9"/>
</dbReference>
<keyword evidence="6" id="KW-1185">Reference proteome</keyword>
<feature type="compositionally biased region" description="Basic and acidic residues" evidence="4">
    <location>
        <begin position="705"/>
        <end position="715"/>
    </location>
</feature>
<feature type="repeat" description="ANK" evidence="3">
    <location>
        <begin position="423"/>
        <end position="455"/>
    </location>
</feature>
<feature type="repeat" description="ANK" evidence="3">
    <location>
        <begin position="357"/>
        <end position="389"/>
    </location>
</feature>
<accession>A0AAV7Q4T7</accession>
<feature type="repeat" description="ANK" evidence="3">
    <location>
        <begin position="489"/>
        <end position="521"/>
    </location>
</feature>
<dbReference type="Pfam" id="PF00612">
    <property type="entry name" value="IQ"/>
    <property type="match status" value="2"/>
</dbReference>
<dbReference type="SMART" id="SM00248">
    <property type="entry name" value="ANK"/>
    <property type="match status" value="16"/>
</dbReference>
<feature type="region of interest" description="Disordered" evidence="4">
    <location>
        <begin position="951"/>
        <end position="981"/>
    </location>
</feature>
<dbReference type="Proteomes" id="UP001066276">
    <property type="component" value="Chromosome 6"/>
</dbReference>
<feature type="repeat" description="ANK" evidence="3">
    <location>
        <begin position="221"/>
        <end position="241"/>
    </location>
</feature>
<evidence type="ECO:0000256" key="3">
    <source>
        <dbReference type="PROSITE-ProRule" id="PRU00023"/>
    </source>
</evidence>
<evidence type="ECO:0000256" key="2">
    <source>
        <dbReference type="ARBA" id="ARBA00023043"/>
    </source>
</evidence>
<dbReference type="CDD" id="cd23767">
    <property type="entry name" value="IQCD"/>
    <property type="match status" value="2"/>
</dbReference>
<feature type="repeat" description="ANK" evidence="3">
    <location>
        <begin position="390"/>
        <end position="422"/>
    </location>
</feature>
<dbReference type="InterPro" id="IPR036770">
    <property type="entry name" value="Ankyrin_rpt-contain_sf"/>
</dbReference>
<feature type="compositionally biased region" description="Basic and acidic residues" evidence="4">
    <location>
        <begin position="735"/>
        <end position="767"/>
    </location>
</feature>
<dbReference type="PANTHER" id="PTHR24198">
    <property type="entry name" value="ANKYRIN REPEAT AND PROTEIN KINASE DOMAIN-CONTAINING PROTEIN"/>
    <property type="match status" value="1"/>
</dbReference>
<dbReference type="PANTHER" id="PTHR24198:SF194">
    <property type="entry name" value="INVERSIN-A"/>
    <property type="match status" value="1"/>
</dbReference>
<feature type="region of interest" description="Disordered" evidence="4">
    <location>
        <begin position="625"/>
        <end position="648"/>
    </location>
</feature>
<dbReference type="PROSITE" id="PS50096">
    <property type="entry name" value="IQ"/>
    <property type="match status" value="2"/>
</dbReference>
<feature type="repeat" description="ANK" evidence="3">
    <location>
        <begin position="48"/>
        <end position="80"/>
    </location>
</feature>
<dbReference type="SUPFAM" id="SSF48403">
    <property type="entry name" value="Ankyrin repeat"/>
    <property type="match status" value="2"/>
</dbReference>
<comment type="caution">
    <text evidence="5">The sequence shown here is derived from an EMBL/GenBank/DDBJ whole genome shotgun (WGS) entry which is preliminary data.</text>
</comment>
<proteinExistence type="predicted"/>
<dbReference type="Pfam" id="PF00023">
    <property type="entry name" value="Ank"/>
    <property type="match status" value="3"/>
</dbReference>
<evidence type="ECO:0000313" key="5">
    <source>
        <dbReference type="EMBL" id="KAJ1134651.1"/>
    </source>
</evidence>
<keyword evidence="2 3" id="KW-0040">ANK repeat</keyword>
<dbReference type="PROSITE" id="PS50297">
    <property type="entry name" value="ANK_REP_REGION"/>
    <property type="match status" value="9"/>
</dbReference>
<dbReference type="SMART" id="SM00015">
    <property type="entry name" value="IQ"/>
    <property type="match status" value="2"/>
</dbReference>
<dbReference type="InterPro" id="IPR000048">
    <property type="entry name" value="IQ_motif_EF-hand-BS"/>
</dbReference>
<dbReference type="PRINTS" id="PR01415">
    <property type="entry name" value="ANKYRIN"/>
</dbReference>
<feature type="compositionally biased region" description="Basic and acidic residues" evidence="4">
    <location>
        <begin position="821"/>
        <end position="841"/>
    </location>
</feature>
<dbReference type="Pfam" id="PF12796">
    <property type="entry name" value="Ank_2"/>
    <property type="match status" value="4"/>
</dbReference>
<feature type="region of interest" description="Disordered" evidence="4">
    <location>
        <begin position="686"/>
        <end position="787"/>
    </location>
</feature>
<feature type="compositionally biased region" description="Basic and acidic residues" evidence="4">
    <location>
        <begin position="686"/>
        <end position="699"/>
    </location>
</feature>
<evidence type="ECO:0000256" key="4">
    <source>
        <dbReference type="SAM" id="MobiDB-lite"/>
    </source>
</evidence>
<gene>
    <name evidence="5" type="ORF">NDU88_001102</name>
</gene>
<evidence type="ECO:0000313" key="6">
    <source>
        <dbReference type="Proteomes" id="UP001066276"/>
    </source>
</evidence>